<comment type="similarity">
    <text evidence="2">Belongs to the RLP family.</text>
</comment>
<evidence type="ECO:0000256" key="14">
    <source>
        <dbReference type="ARBA" id="ARBA00022989"/>
    </source>
</evidence>
<dbReference type="FunFam" id="1.10.510.10:FF:000267">
    <property type="entry name" value="probable LRR receptor-like serine/threonine-protein kinase IRK"/>
    <property type="match status" value="1"/>
</dbReference>
<keyword evidence="25" id="KW-1185">Reference proteome</keyword>
<dbReference type="Pfam" id="PF13855">
    <property type="entry name" value="LRR_8"/>
    <property type="match status" value="2"/>
</dbReference>
<dbReference type="FunFam" id="3.80.10.10:FF:000275">
    <property type="entry name" value="Leucine-rich repeat receptor-like protein kinase"/>
    <property type="match status" value="1"/>
</dbReference>
<feature type="signal peptide" evidence="22">
    <location>
        <begin position="1"/>
        <end position="26"/>
    </location>
</feature>
<dbReference type="InterPro" id="IPR013210">
    <property type="entry name" value="LRR_N_plant-typ"/>
</dbReference>
<evidence type="ECO:0000256" key="16">
    <source>
        <dbReference type="ARBA" id="ARBA00023170"/>
    </source>
</evidence>
<evidence type="ECO:0000256" key="19">
    <source>
        <dbReference type="ARBA" id="ARBA00048679"/>
    </source>
</evidence>
<accession>A0AAW1GLX0</accession>
<dbReference type="SUPFAM" id="SSF52058">
    <property type="entry name" value="L domain-like"/>
    <property type="match status" value="2"/>
</dbReference>
<keyword evidence="15 21" id="KW-0472">Membrane</keyword>
<dbReference type="PRINTS" id="PR00019">
    <property type="entry name" value="LEURICHRPT"/>
</dbReference>
<dbReference type="GO" id="GO:0016020">
    <property type="term" value="C:membrane"/>
    <property type="evidence" value="ECO:0007669"/>
    <property type="project" value="UniProtKB-SubCell"/>
</dbReference>
<dbReference type="InterPro" id="IPR051420">
    <property type="entry name" value="Ser_Thr_Kinases_DiverseReg"/>
</dbReference>
<evidence type="ECO:0000256" key="18">
    <source>
        <dbReference type="ARBA" id="ARBA00047899"/>
    </source>
</evidence>
<evidence type="ECO:0000313" key="24">
    <source>
        <dbReference type="EMBL" id="KAK9664504.1"/>
    </source>
</evidence>
<evidence type="ECO:0000256" key="4">
    <source>
        <dbReference type="ARBA" id="ARBA00022527"/>
    </source>
</evidence>
<evidence type="ECO:0000256" key="8">
    <source>
        <dbReference type="ARBA" id="ARBA00022692"/>
    </source>
</evidence>
<comment type="catalytic activity">
    <reaction evidence="18">
        <text>L-threonyl-[protein] + ATP = O-phospho-L-threonyl-[protein] + ADP + H(+)</text>
        <dbReference type="Rhea" id="RHEA:46608"/>
        <dbReference type="Rhea" id="RHEA-COMP:11060"/>
        <dbReference type="Rhea" id="RHEA-COMP:11605"/>
        <dbReference type="ChEBI" id="CHEBI:15378"/>
        <dbReference type="ChEBI" id="CHEBI:30013"/>
        <dbReference type="ChEBI" id="CHEBI:30616"/>
        <dbReference type="ChEBI" id="CHEBI:61977"/>
        <dbReference type="ChEBI" id="CHEBI:456216"/>
        <dbReference type="EC" id="2.7.11.1"/>
    </reaction>
</comment>
<keyword evidence="8 21" id="KW-0812">Transmembrane</keyword>
<keyword evidence="17" id="KW-0325">Glycoprotein</keyword>
<evidence type="ECO:0000256" key="21">
    <source>
        <dbReference type="SAM" id="Phobius"/>
    </source>
</evidence>
<dbReference type="FunFam" id="3.30.200.20:FF:000295">
    <property type="entry name" value="probable LRR receptor-like serine/threonine-protein kinase IRK"/>
    <property type="match status" value="1"/>
</dbReference>
<name>A0AAW1GLX0_SAPOF</name>
<gene>
    <name evidence="24" type="ORF">RND81_14G047100</name>
</gene>
<comment type="catalytic activity">
    <reaction evidence="19">
        <text>L-seryl-[protein] + ATP = O-phospho-L-seryl-[protein] + ADP + H(+)</text>
        <dbReference type="Rhea" id="RHEA:17989"/>
        <dbReference type="Rhea" id="RHEA-COMP:9863"/>
        <dbReference type="Rhea" id="RHEA-COMP:11604"/>
        <dbReference type="ChEBI" id="CHEBI:15378"/>
        <dbReference type="ChEBI" id="CHEBI:29999"/>
        <dbReference type="ChEBI" id="CHEBI:30616"/>
        <dbReference type="ChEBI" id="CHEBI:83421"/>
        <dbReference type="ChEBI" id="CHEBI:456216"/>
        <dbReference type="EC" id="2.7.11.1"/>
    </reaction>
</comment>
<feature type="domain" description="Protein kinase" evidence="23">
    <location>
        <begin position="718"/>
        <end position="1005"/>
    </location>
</feature>
<dbReference type="InterPro" id="IPR011009">
    <property type="entry name" value="Kinase-like_dom_sf"/>
</dbReference>
<evidence type="ECO:0000256" key="5">
    <source>
        <dbReference type="ARBA" id="ARBA00022553"/>
    </source>
</evidence>
<dbReference type="PANTHER" id="PTHR48005:SF13">
    <property type="entry name" value="SERINE_THREONINE-PROTEIN KINASE DDB_G0278509-RELATED"/>
    <property type="match status" value="1"/>
</dbReference>
<comment type="subcellular location">
    <subcellularLocation>
        <location evidence="1">Membrane</location>
        <topology evidence="1">Single-pass type I membrane protein</topology>
    </subcellularLocation>
</comment>
<evidence type="ECO:0000256" key="15">
    <source>
        <dbReference type="ARBA" id="ARBA00023136"/>
    </source>
</evidence>
<evidence type="ECO:0000256" key="20">
    <source>
        <dbReference type="PROSITE-ProRule" id="PRU10141"/>
    </source>
</evidence>
<keyword evidence="10" id="KW-0677">Repeat</keyword>
<dbReference type="InterPro" id="IPR000719">
    <property type="entry name" value="Prot_kinase_dom"/>
</dbReference>
<dbReference type="AlphaFoldDB" id="A0AAW1GLX0"/>
<keyword evidence="4" id="KW-0723">Serine/threonine-protein kinase</keyword>
<dbReference type="Pfam" id="PF08263">
    <property type="entry name" value="LRRNT_2"/>
    <property type="match status" value="1"/>
</dbReference>
<evidence type="ECO:0000256" key="3">
    <source>
        <dbReference type="ARBA" id="ARBA00012513"/>
    </source>
</evidence>
<keyword evidence="9 22" id="KW-0732">Signal</keyword>
<evidence type="ECO:0000256" key="9">
    <source>
        <dbReference type="ARBA" id="ARBA00022729"/>
    </source>
</evidence>
<sequence length="1005" mass="109810">MGNIQLFVYISLLSLASSGIVNVAVADGLIGLNDDVLGLIVFKSDLRDPPALNSWTEDDTSPCSWKFIRCNSAGRVSEIFLSGLGLSGQLGKGLLKLQALKALSLSHNNITGDIPTDITQMSNLETLDLSHNRFSGLLPTLFIKSISSLNYLDFSHNELHGPISGDFLSCPSLRYFSVAGNALDGPIPSSLSNCRVLSGLNLSNNQLSGNPFDKNVGLWSLNRLRLLDLSNNVFSGDIPKGIYTLHNLKELYLQNNRFSGLLPSDIGLCPHLVKLDISNNSIIGEIPSSFIRLKSLIFLNLANNMISGEFPQFVGNLTNLQHFDVSNSILTGILPLSLGNLKSIQFLSLSNNKIVGNLPNSLIYCTELKKLVLKNNLLNGSITEELFSMGLVELDLSGNSFTGSIPSGSSRFYESLVVLDMSRNGLTGEIPPEIGLYSKLEYLNLSWNSLHSRVPLELGYVPKLSVLDLRKSSLYGTIPSDFCDSSSSLSVLQLDDNQLTGPIPEKIGNCSSLYLLSLSHNNLSGGIPTSMSMLKKLEILQIESNELCGEMPKELGTLQNLLAVNVSYNKLIGRLPSGGIFPNLDASALQGNSGLCSPLLKGPCTLDVQKPLVLDPNAFPKQNHGNNEGNDTTKRSEDHMFLSVSAIVAILAAVVIVFGVLVITLLNASARKKLAFIDNALESIFSSSSRSMTPSIGRLVLFGSRSSGNLFNDPESLINKASEIGEGVFGSVYKAALGNEGRIVAVKKLIMSNIVQYPEDFDKEVRMLGKVKHPNIVPLRGYYWTPQIQLLVSDFAPNGSLHFRIHEKPPNMAPLSWTTRFRIMLGTAKGLAHLHHSCRPPMIHYNLKPSNILLDENYNAKISDFGLARFLTRIEKNTTGNRFQGAPGYAAPELACQSLRVNEKCDVYSFGVILLEIVTGRRPIEYGEDNVVILNDHVRILLEEGNVLDCVDRSMGEYPDEEVLPVLKLALVCTSQIPSSRPSMSEIVQILQVIKTPVPHRHEPY</sequence>
<dbReference type="SUPFAM" id="SSF56112">
    <property type="entry name" value="Protein kinase-like (PK-like)"/>
    <property type="match status" value="1"/>
</dbReference>
<dbReference type="Pfam" id="PF00560">
    <property type="entry name" value="LRR_1"/>
    <property type="match status" value="4"/>
</dbReference>
<evidence type="ECO:0000256" key="22">
    <source>
        <dbReference type="SAM" id="SignalP"/>
    </source>
</evidence>
<dbReference type="FunFam" id="3.80.10.10:FF:000413">
    <property type="entry name" value="Inactive leucine-rich repeat receptor-like protein kinase"/>
    <property type="match status" value="1"/>
</dbReference>
<keyword evidence="16" id="KW-0675">Receptor</keyword>
<evidence type="ECO:0000256" key="10">
    <source>
        <dbReference type="ARBA" id="ARBA00022737"/>
    </source>
</evidence>
<dbReference type="InterPro" id="IPR003591">
    <property type="entry name" value="Leu-rich_rpt_typical-subtyp"/>
</dbReference>
<dbReference type="Pfam" id="PF00069">
    <property type="entry name" value="Pkinase"/>
    <property type="match status" value="1"/>
</dbReference>
<dbReference type="Gene3D" id="3.80.10.10">
    <property type="entry name" value="Ribonuclease Inhibitor"/>
    <property type="match status" value="2"/>
</dbReference>
<feature type="binding site" evidence="20">
    <location>
        <position position="748"/>
    </location>
    <ligand>
        <name>ATP</name>
        <dbReference type="ChEBI" id="CHEBI:30616"/>
    </ligand>
</feature>
<evidence type="ECO:0000256" key="13">
    <source>
        <dbReference type="ARBA" id="ARBA00022840"/>
    </source>
</evidence>
<evidence type="ECO:0000256" key="2">
    <source>
        <dbReference type="ARBA" id="ARBA00009592"/>
    </source>
</evidence>
<evidence type="ECO:0000313" key="25">
    <source>
        <dbReference type="Proteomes" id="UP001443914"/>
    </source>
</evidence>
<dbReference type="GO" id="GO:0005524">
    <property type="term" value="F:ATP binding"/>
    <property type="evidence" value="ECO:0007669"/>
    <property type="project" value="UniProtKB-UniRule"/>
</dbReference>
<evidence type="ECO:0000256" key="1">
    <source>
        <dbReference type="ARBA" id="ARBA00004479"/>
    </source>
</evidence>
<dbReference type="SMART" id="SM00369">
    <property type="entry name" value="LRR_TYP"/>
    <property type="match status" value="6"/>
</dbReference>
<keyword evidence="14 21" id="KW-1133">Transmembrane helix</keyword>
<dbReference type="InterPro" id="IPR055414">
    <property type="entry name" value="LRR_R13L4/SHOC2-like"/>
</dbReference>
<evidence type="ECO:0000256" key="17">
    <source>
        <dbReference type="ARBA" id="ARBA00023180"/>
    </source>
</evidence>
<keyword evidence="5" id="KW-0597">Phosphoprotein</keyword>
<dbReference type="EC" id="2.7.11.1" evidence="3"/>
<organism evidence="24 25">
    <name type="scientific">Saponaria officinalis</name>
    <name type="common">Common soapwort</name>
    <name type="synonym">Lychnis saponaria</name>
    <dbReference type="NCBI Taxonomy" id="3572"/>
    <lineage>
        <taxon>Eukaryota</taxon>
        <taxon>Viridiplantae</taxon>
        <taxon>Streptophyta</taxon>
        <taxon>Embryophyta</taxon>
        <taxon>Tracheophyta</taxon>
        <taxon>Spermatophyta</taxon>
        <taxon>Magnoliopsida</taxon>
        <taxon>eudicotyledons</taxon>
        <taxon>Gunneridae</taxon>
        <taxon>Pentapetalae</taxon>
        <taxon>Caryophyllales</taxon>
        <taxon>Caryophyllaceae</taxon>
        <taxon>Caryophylleae</taxon>
        <taxon>Saponaria</taxon>
    </lineage>
</organism>
<dbReference type="InterPro" id="IPR032675">
    <property type="entry name" value="LRR_dom_sf"/>
</dbReference>
<keyword evidence="12" id="KW-0418">Kinase</keyword>
<dbReference type="CDD" id="cd14066">
    <property type="entry name" value="STKc_IRAK"/>
    <property type="match status" value="1"/>
</dbReference>
<keyword evidence="11 20" id="KW-0547">Nucleotide-binding</keyword>
<dbReference type="PROSITE" id="PS51450">
    <property type="entry name" value="LRR"/>
    <property type="match status" value="1"/>
</dbReference>
<dbReference type="EMBL" id="JBDFQZ010000014">
    <property type="protein sequence ID" value="KAK9664504.1"/>
    <property type="molecule type" value="Genomic_DNA"/>
</dbReference>
<protein>
    <recommendedName>
        <fullName evidence="3">non-specific serine/threonine protein kinase</fullName>
        <ecNumber evidence="3">2.7.11.1</ecNumber>
    </recommendedName>
</protein>
<dbReference type="PANTHER" id="PTHR48005">
    <property type="entry name" value="LEUCINE RICH REPEAT KINASE 2"/>
    <property type="match status" value="1"/>
</dbReference>
<feature type="transmembrane region" description="Helical" evidence="21">
    <location>
        <begin position="640"/>
        <end position="666"/>
    </location>
</feature>
<keyword evidence="7" id="KW-0808">Transferase</keyword>
<dbReference type="InterPro" id="IPR001611">
    <property type="entry name" value="Leu-rich_rpt"/>
</dbReference>
<evidence type="ECO:0000256" key="7">
    <source>
        <dbReference type="ARBA" id="ARBA00022679"/>
    </source>
</evidence>
<dbReference type="Gene3D" id="3.30.200.20">
    <property type="entry name" value="Phosphorylase Kinase, domain 1"/>
    <property type="match status" value="1"/>
</dbReference>
<dbReference type="Proteomes" id="UP001443914">
    <property type="component" value="Unassembled WGS sequence"/>
</dbReference>
<dbReference type="InterPro" id="IPR017441">
    <property type="entry name" value="Protein_kinase_ATP_BS"/>
</dbReference>
<reference evidence="24" key="1">
    <citation type="submission" date="2024-03" db="EMBL/GenBank/DDBJ databases">
        <title>WGS assembly of Saponaria officinalis var. Norfolk2.</title>
        <authorList>
            <person name="Jenkins J."/>
            <person name="Shu S."/>
            <person name="Grimwood J."/>
            <person name="Barry K."/>
            <person name="Goodstein D."/>
            <person name="Schmutz J."/>
            <person name="Leebens-Mack J."/>
            <person name="Osbourn A."/>
        </authorList>
    </citation>
    <scope>NUCLEOTIDE SEQUENCE [LARGE SCALE GENOMIC DNA]</scope>
    <source>
        <strain evidence="24">JIC</strain>
    </source>
</reference>
<dbReference type="FunFam" id="3.80.10.10:FF:000317">
    <property type="entry name" value="Inactive leucine-rich repeat receptor-like protein kinase"/>
    <property type="match status" value="1"/>
</dbReference>
<dbReference type="PROSITE" id="PS00107">
    <property type="entry name" value="PROTEIN_KINASE_ATP"/>
    <property type="match status" value="1"/>
</dbReference>
<evidence type="ECO:0000256" key="6">
    <source>
        <dbReference type="ARBA" id="ARBA00022614"/>
    </source>
</evidence>
<comment type="caution">
    <text evidence="24">The sequence shown here is derived from an EMBL/GenBank/DDBJ whole genome shotgun (WGS) entry which is preliminary data.</text>
</comment>
<dbReference type="GO" id="GO:0004674">
    <property type="term" value="F:protein serine/threonine kinase activity"/>
    <property type="evidence" value="ECO:0007669"/>
    <property type="project" value="UniProtKB-KW"/>
</dbReference>
<evidence type="ECO:0000256" key="11">
    <source>
        <dbReference type="ARBA" id="ARBA00022741"/>
    </source>
</evidence>
<dbReference type="SMART" id="SM00365">
    <property type="entry name" value="LRR_SD22"/>
    <property type="match status" value="5"/>
</dbReference>
<proteinExistence type="inferred from homology"/>
<keyword evidence="13 20" id="KW-0067">ATP-binding</keyword>
<dbReference type="Gene3D" id="1.10.510.10">
    <property type="entry name" value="Transferase(Phosphotransferase) domain 1"/>
    <property type="match status" value="1"/>
</dbReference>
<keyword evidence="6" id="KW-0433">Leucine-rich repeat</keyword>
<evidence type="ECO:0000259" key="23">
    <source>
        <dbReference type="PROSITE" id="PS50011"/>
    </source>
</evidence>
<dbReference type="PROSITE" id="PS50011">
    <property type="entry name" value="PROTEIN_KINASE_DOM"/>
    <property type="match status" value="1"/>
</dbReference>
<feature type="chain" id="PRO_5043945912" description="non-specific serine/threonine protein kinase" evidence="22">
    <location>
        <begin position="27"/>
        <end position="1005"/>
    </location>
</feature>
<dbReference type="Pfam" id="PF23598">
    <property type="entry name" value="LRR_14"/>
    <property type="match status" value="1"/>
</dbReference>
<evidence type="ECO:0000256" key="12">
    <source>
        <dbReference type="ARBA" id="ARBA00022777"/>
    </source>
</evidence>